<proteinExistence type="inferred from homology"/>
<protein>
    <recommendedName>
        <fullName evidence="4">Monoacylglycerol lipase</fullName>
        <ecNumber evidence="3">3.1.1.23</ecNumber>
    </recommendedName>
</protein>
<sequence length="257" mass="29339">MPERAKASILLVHGLGEHSSRYGHLADLLVRNDIAVFTFDGRGHGQSSLPKPTAYFGDYLDYLKDIDSLFEKVKNYFPSVPAFIFGHSMGGALVASYMLEYKSQAEGVILSAPALKPDENVSDFLIKVSSVLSFLTPKLKVLKLDSTKISRDKQVVENYNKDPLVYSESIPARTGYQILRMIDFIKFNSNEFDWPVLLLHGTADKLTNPKGTEEFFRNIPSEDKTFHRYPELYHELVNEPERDTIMKDILEWIEERI</sequence>
<accession>S2E0M4</accession>
<dbReference type="eggNOG" id="COG2267">
    <property type="taxonomic scope" value="Bacteria"/>
</dbReference>
<dbReference type="STRING" id="1189612.A33Q_2960"/>
<gene>
    <name evidence="6" type="ORF">A33Q_2960</name>
</gene>
<name>S2E0M4_INDAL</name>
<dbReference type="Pfam" id="PF12146">
    <property type="entry name" value="Hydrolase_4"/>
    <property type="match status" value="1"/>
</dbReference>
<comment type="caution">
    <text evidence="6">The sequence shown here is derived from an EMBL/GenBank/DDBJ whole genome shotgun (WGS) entry which is preliminary data.</text>
</comment>
<evidence type="ECO:0000256" key="1">
    <source>
        <dbReference type="ARBA" id="ARBA00001613"/>
    </source>
</evidence>
<dbReference type="FunFam" id="3.40.50.1820:FF:000117">
    <property type="entry name" value="Monoglyceride lipase, putative"/>
    <property type="match status" value="1"/>
</dbReference>
<keyword evidence="6" id="KW-0378">Hydrolase</keyword>
<evidence type="ECO:0000259" key="5">
    <source>
        <dbReference type="Pfam" id="PF12146"/>
    </source>
</evidence>
<dbReference type="InterPro" id="IPR051044">
    <property type="entry name" value="MAG_DAG_Lipase"/>
</dbReference>
<evidence type="ECO:0000256" key="3">
    <source>
        <dbReference type="ARBA" id="ARBA00013254"/>
    </source>
</evidence>
<comment type="catalytic activity">
    <reaction evidence="1">
        <text>Hydrolyzes glycerol monoesters of long-chain fatty acids.</text>
        <dbReference type="EC" id="3.1.1.23"/>
    </reaction>
</comment>
<dbReference type="AlphaFoldDB" id="S2E0M4"/>
<dbReference type="Proteomes" id="UP000006073">
    <property type="component" value="Unassembled WGS sequence"/>
</dbReference>
<organism evidence="6 7">
    <name type="scientific">Indibacter alkaliphilus (strain CCUG 57479 / KCTC 22604 / LW1)</name>
    <dbReference type="NCBI Taxonomy" id="1189612"/>
    <lineage>
        <taxon>Bacteria</taxon>
        <taxon>Pseudomonadati</taxon>
        <taxon>Bacteroidota</taxon>
        <taxon>Cytophagia</taxon>
        <taxon>Cytophagales</taxon>
        <taxon>Cyclobacteriaceae</taxon>
    </lineage>
</organism>
<dbReference type="EMBL" id="ALWO02000037">
    <property type="protein sequence ID" value="EOZ95598.1"/>
    <property type="molecule type" value="Genomic_DNA"/>
</dbReference>
<comment type="similarity">
    <text evidence="2">Belongs to the AB hydrolase superfamily.</text>
</comment>
<evidence type="ECO:0000313" key="6">
    <source>
        <dbReference type="EMBL" id="EOZ95598.1"/>
    </source>
</evidence>
<dbReference type="SUPFAM" id="SSF53474">
    <property type="entry name" value="alpha/beta-Hydrolases"/>
    <property type="match status" value="1"/>
</dbReference>
<dbReference type="PANTHER" id="PTHR11614">
    <property type="entry name" value="PHOSPHOLIPASE-RELATED"/>
    <property type="match status" value="1"/>
</dbReference>
<dbReference type="GO" id="GO:0047372">
    <property type="term" value="F:monoacylglycerol lipase activity"/>
    <property type="evidence" value="ECO:0007669"/>
    <property type="project" value="UniProtKB-EC"/>
</dbReference>
<evidence type="ECO:0000256" key="2">
    <source>
        <dbReference type="ARBA" id="ARBA00008645"/>
    </source>
</evidence>
<dbReference type="Gene3D" id="3.40.50.1820">
    <property type="entry name" value="alpha/beta hydrolase"/>
    <property type="match status" value="1"/>
</dbReference>
<evidence type="ECO:0000313" key="7">
    <source>
        <dbReference type="Proteomes" id="UP000006073"/>
    </source>
</evidence>
<dbReference type="EC" id="3.1.1.23" evidence="3"/>
<dbReference type="InterPro" id="IPR022742">
    <property type="entry name" value="Hydrolase_4"/>
</dbReference>
<dbReference type="InterPro" id="IPR029058">
    <property type="entry name" value="AB_hydrolase_fold"/>
</dbReference>
<reference evidence="6 7" key="1">
    <citation type="journal article" date="2013" name="Genome Announc.">
        <title>Draft Genome Sequence of Indibacter alkaliphilus Strain LW1T, Isolated from Lonar Lake, a Haloalkaline Lake in the Buldana District of Maharashtra, India.</title>
        <authorList>
            <person name="Singh A."/>
            <person name="Kumar Jangir P."/>
            <person name="Sharma R."/>
            <person name="Singh A."/>
            <person name="Kumar Pinnaka A."/>
            <person name="Shivaji S."/>
        </authorList>
    </citation>
    <scope>NUCLEOTIDE SEQUENCE [LARGE SCALE GENOMIC DNA]</scope>
    <source>
        <strain evidence="7">CCUG 57479 / KCTC 22604 / LW1</strain>
    </source>
</reference>
<feature type="domain" description="Serine aminopeptidase S33" evidence="5">
    <location>
        <begin position="4"/>
        <end position="241"/>
    </location>
</feature>
<keyword evidence="7" id="KW-1185">Reference proteome</keyword>
<evidence type="ECO:0000256" key="4">
    <source>
        <dbReference type="ARBA" id="ARBA00071261"/>
    </source>
</evidence>